<dbReference type="Proteomes" id="UP000789342">
    <property type="component" value="Unassembled WGS sequence"/>
</dbReference>
<evidence type="ECO:0000313" key="2">
    <source>
        <dbReference type="EMBL" id="CAG8620518.1"/>
    </source>
</evidence>
<reference evidence="2" key="1">
    <citation type="submission" date="2021-06" db="EMBL/GenBank/DDBJ databases">
        <authorList>
            <person name="Kallberg Y."/>
            <person name="Tangrot J."/>
            <person name="Rosling A."/>
        </authorList>
    </citation>
    <scope>NUCLEOTIDE SEQUENCE</scope>
    <source>
        <strain evidence="2">CL551</strain>
    </source>
</reference>
<evidence type="ECO:0000256" key="1">
    <source>
        <dbReference type="SAM" id="SignalP"/>
    </source>
</evidence>
<keyword evidence="3" id="KW-1185">Reference proteome</keyword>
<protein>
    <submittedName>
        <fullName evidence="2">6548_t:CDS:1</fullName>
    </submittedName>
</protein>
<name>A0A9N9D2G8_9GLOM</name>
<dbReference type="EMBL" id="CAJVPV010007553">
    <property type="protein sequence ID" value="CAG8620518.1"/>
    <property type="molecule type" value="Genomic_DNA"/>
</dbReference>
<feature type="chain" id="PRO_5040223931" evidence="1">
    <location>
        <begin position="23"/>
        <end position="77"/>
    </location>
</feature>
<evidence type="ECO:0000313" key="3">
    <source>
        <dbReference type="Proteomes" id="UP000789342"/>
    </source>
</evidence>
<gene>
    <name evidence="2" type="ORF">AMORRO_LOCUS8641</name>
</gene>
<keyword evidence="1" id="KW-0732">Signal</keyword>
<comment type="caution">
    <text evidence="2">The sequence shown here is derived from an EMBL/GenBank/DDBJ whole genome shotgun (WGS) entry which is preliminary data.</text>
</comment>
<organism evidence="2 3">
    <name type="scientific">Acaulospora morrowiae</name>
    <dbReference type="NCBI Taxonomy" id="94023"/>
    <lineage>
        <taxon>Eukaryota</taxon>
        <taxon>Fungi</taxon>
        <taxon>Fungi incertae sedis</taxon>
        <taxon>Mucoromycota</taxon>
        <taxon>Glomeromycotina</taxon>
        <taxon>Glomeromycetes</taxon>
        <taxon>Diversisporales</taxon>
        <taxon>Acaulosporaceae</taxon>
        <taxon>Acaulospora</taxon>
    </lineage>
</organism>
<feature type="signal peptide" evidence="1">
    <location>
        <begin position="1"/>
        <end position="22"/>
    </location>
</feature>
<proteinExistence type="predicted"/>
<sequence>MEAFKYLFVLFLIIAMFNAASAAPLGDVGDVSSPEPIEGDAPSFQKRMVCKIMCPMKVKRYVSSYCRCPTYPSPVYE</sequence>
<dbReference type="AlphaFoldDB" id="A0A9N9D2G8"/>
<accession>A0A9N9D2G8</accession>